<reference evidence="1 2" key="1">
    <citation type="journal article" date="2016" name="Nat. Commun.">
        <title>Thousands of microbial genomes shed light on interconnected biogeochemical processes in an aquifer system.</title>
        <authorList>
            <person name="Anantharaman K."/>
            <person name="Brown C.T."/>
            <person name="Hug L.A."/>
            <person name="Sharon I."/>
            <person name="Castelle C.J."/>
            <person name="Probst A.J."/>
            <person name="Thomas B.C."/>
            <person name="Singh A."/>
            <person name="Wilkins M.J."/>
            <person name="Karaoz U."/>
            <person name="Brodie E.L."/>
            <person name="Williams K.H."/>
            <person name="Hubbard S.S."/>
            <person name="Banfield J.F."/>
        </authorList>
    </citation>
    <scope>NUCLEOTIDE SEQUENCE [LARGE SCALE GENOMIC DNA]</scope>
</reference>
<name>A0A1F5WRD3_9BACT</name>
<dbReference type="AlphaFoldDB" id="A0A1F5WRD3"/>
<evidence type="ECO:0000313" key="1">
    <source>
        <dbReference type="EMBL" id="OGF78222.1"/>
    </source>
</evidence>
<accession>A0A1F5WRD3</accession>
<comment type="caution">
    <text evidence="1">The sequence shown here is derived from an EMBL/GenBank/DDBJ whole genome shotgun (WGS) entry which is preliminary data.</text>
</comment>
<proteinExistence type="predicted"/>
<evidence type="ECO:0000313" key="2">
    <source>
        <dbReference type="Proteomes" id="UP000178425"/>
    </source>
</evidence>
<dbReference type="Proteomes" id="UP000178425">
    <property type="component" value="Unassembled WGS sequence"/>
</dbReference>
<dbReference type="EMBL" id="MFHI01000032">
    <property type="protein sequence ID" value="OGF78222.1"/>
    <property type="molecule type" value="Genomic_DNA"/>
</dbReference>
<organism evidence="1 2">
    <name type="scientific">Candidatus Giovannonibacteria bacterium RIFCSPHIGHO2_02_43_13</name>
    <dbReference type="NCBI Taxonomy" id="1798330"/>
    <lineage>
        <taxon>Bacteria</taxon>
        <taxon>Candidatus Giovannoniibacteriota</taxon>
    </lineage>
</organism>
<gene>
    <name evidence="1" type="ORF">A2W54_03920</name>
</gene>
<sequence length="108" mass="13060">MLRKVFFDVATDLIKLYLFFTGPWRRAKFYTAWNFYQQDDVYRERLRALGFKFAVSAFLDSKANQKYCLKMELLRHPELKWRIIFLPWTIERPDIFDIATNSGITSYS</sequence>
<protein>
    <submittedName>
        <fullName evidence="1">Uncharacterized protein</fullName>
    </submittedName>
</protein>